<protein>
    <submittedName>
        <fullName evidence="1">Uncharacterized protein</fullName>
    </submittedName>
</protein>
<organism evidence="1 2">
    <name type="scientific">Leersia perrieri</name>
    <dbReference type="NCBI Taxonomy" id="77586"/>
    <lineage>
        <taxon>Eukaryota</taxon>
        <taxon>Viridiplantae</taxon>
        <taxon>Streptophyta</taxon>
        <taxon>Embryophyta</taxon>
        <taxon>Tracheophyta</taxon>
        <taxon>Spermatophyta</taxon>
        <taxon>Magnoliopsida</taxon>
        <taxon>Liliopsida</taxon>
        <taxon>Poales</taxon>
        <taxon>Poaceae</taxon>
        <taxon>BOP clade</taxon>
        <taxon>Oryzoideae</taxon>
        <taxon>Oryzeae</taxon>
        <taxon>Oryzinae</taxon>
        <taxon>Leersia</taxon>
    </lineage>
</organism>
<name>A0A0D9WK75_9ORYZ</name>
<reference evidence="2" key="2">
    <citation type="submission" date="2013-12" db="EMBL/GenBank/DDBJ databases">
        <authorList>
            <person name="Yu Y."/>
            <person name="Lee S."/>
            <person name="de Baynast K."/>
            <person name="Wissotski M."/>
            <person name="Liu L."/>
            <person name="Talag J."/>
            <person name="Goicoechea J."/>
            <person name="Angelova A."/>
            <person name="Jetty R."/>
            <person name="Kudrna D."/>
            <person name="Golser W."/>
            <person name="Rivera L."/>
            <person name="Zhang J."/>
            <person name="Wing R."/>
        </authorList>
    </citation>
    <scope>NUCLEOTIDE SEQUENCE</scope>
</reference>
<dbReference type="AlphaFoldDB" id="A0A0D9WK75"/>
<keyword evidence="2" id="KW-1185">Reference proteome</keyword>
<sequence length="135" mass="15058">MIRGTSSYVTRSSFVTIMILNVKSHEQANHYKDKLETLLKKHEDLKRTAVKELGAMKTKHSEEFLKMKAELEEARKINAEFCQAAEPILNNLHAATTGANTSSFETMVELLQSAPSRLKKIILESANIACGIPQA</sequence>
<reference evidence="1 2" key="1">
    <citation type="submission" date="2012-08" db="EMBL/GenBank/DDBJ databases">
        <title>Oryza genome evolution.</title>
        <authorList>
            <person name="Wing R.A."/>
        </authorList>
    </citation>
    <scope>NUCLEOTIDE SEQUENCE</scope>
</reference>
<accession>A0A0D9WK75</accession>
<dbReference type="Proteomes" id="UP000032180">
    <property type="component" value="Chromosome 5"/>
</dbReference>
<dbReference type="EnsemblPlants" id="LPERR05G22770.1">
    <property type="protein sequence ID" value="LPERR05G22770.1"/>
    <property type="gene ID" value="LPERR05G22770"/>
</dbReference>
<proteinExistence type="predicted"/>
<reference evidence="1" key="3">
    <citation type="submission" date="2015-04" db="UniProtKB">
        <authorList>
            <consortium name="EnsemblPlants"/>
        </authorList>
    </citation>
    <scope>IDENTIFICATION</scope>
</reference>
<evidence type="ECO:0000313" key="1">
    <source>
        <dbReference type="EnsemblPlants" id="LPERR05G22770.1"/>
    </source>
</evidence>
<dbReference type="HOGENOM" id="CLU_141865_0_0_1"/>
<dbReference type="Gramene" id="LPERR05G22770.1">
    <property type="protein sequence ID" value="LPERR05G22770.1"/>
    <property type="gene ID" value="LPERR05G22770"/>
</dbReference>
<evidence type="ECO:0000313" key="2">
    <source>
        <dbReference type="Proteomes" id="UP000032180"/>
    </source>
</evidence>